<dbReference type="InterPro" id="IPR006311">
    <property type="entry name" value="TAT_signal"/>
</dbReference>
<sequence>MALTRRGVLAGSAAGGLLLAAGPAGAKTNMVFAHGVASGDPHADSVLLWTRVTDPAHGPVSGTWEMAEDELFTRIAARGSFSTSAARDHTVKVIASGLKAGREYFYRFRAMDTVSAIGRAKTLPTGRIDRLDIVLACCAMYMFGEFHAYRAIADREAVDLILFVGDYIYEYGANSMPALMDVRAIEPTHDTVTLADYRARYAQWRRDPALRDAHARASWICMWDDHEIANDDWMHGAQHHDPAANGDWEERKAAAVQAYLEWMPIRDPVTSDPYGITRSFAFGDLATLALPETRLKARQQQLSLAKDLDWHVVDRRGSGERVISDPAELKTLDLKALPQGVTREPDVAAFREKLADPAREMIGAEQCAWLADELKAHKDARRPWFLFGSATILSSYVYPDLTKFPDGKVALAPMYALTRYGLPLLNVDSWDGYAGERDKLYDQFEKSGANLLVLSGDSHMAWINEPHRGDRRIGLELSASTLTGPSIGELLLPSGPVGDAFVHDNRDIRWCDTNAVGFVTVSLTRDRVEADFVRVLTPRQAIGKLDIARHASARIAEDGLSGWEIS</sequence>
<name>A0AA42X3C0_SPHYA</name>
<protein>
    <submittedName>
        <fullName evidence="4">Alkaline phosphatase D family protein</fullName>
    </submittedName>
</protein>
<evidence type="ECO:0000313" key="4">
    <source>
        <dbReference type="EMBL" id="MDH2134987.1"/>
    </source>
</evidence>
<dbReference type="InterPro" id="IPR032093">
    <property type="entry name" value="PhoD_N"/>
</dbReference>
<accession>A0AA42X3C0</accession>
<feature type="domain" description="Phospholipase D N-terminal" evidence="3">
    <location>
        <begin position="34"/>
        <end position="122"/>
    </location>
</feature>
<dbReference type="Pfam" id="PF09423">
    <property type="entry name" value="PhoD"/>
    <property type="match status" value="1"/>
</dbReference>
<gene>
    <name evidence="4" type="ORF">N5J77_28055</name>
</gene>
<reference evidence="4" key="1">
    <citation type="submission" date="2022-09" db="EMBL/GenBank/DDBJ databases">
        <title>Intensive care unit water sources are persistently colonized with multi-drug resistant bacteria and are the site of extensive horizontal gene transfer of antibiotic resistance genes.</title>
        <authorList>
            <person name="Diorio-Toth L."/>
        </authorList>
    </citation>
    <scope>NUCLEOTIDE SEQUENCE</scope>
    <source>
        <strain evidence="4">GD03659</strain>
    </source>
</reference>
<dbReference type="CDD" id="cd07389">
    <property type="entry name" value="MPP_PhoD"/>
    <property type="match status" value="1"/>
</dbReference>
<dbReference type="PANTHER" id="PTHR43606">
    <property type="entry name" value="PHOSPHATASE, PUTATIVE (AFU_ORTHOLOGUE AFUA_6G08710)-RELATED"/>
    <property type="match status" value="1"/>
</dbReference>
<evidence type="ECO:0000256" key="1">
    <source>
        <dbReference type="SAM" id="SignalP"/>
    </source>
</evidence>
<dbReference type="Pfam" id="PF16655">
    <property type="entry name" value="PhoD_N"/>
    <property type="match status" value="1"/>
</dbReference>
<evidence type="ECO:0000259" key="3">
    <source>
        <dbReference type="Pfam" id="PF16655"/>
    </source>
</evidence>
<dbReference type="Proteomes" id="UP001162318">
    <property type="component" value="Unassembled WGS sequence"/>
</dbReference>
<dbReference type="EMBL" id="JAOCKX010000080">
    <property type="protein sequence ID" value="MDH2134987.1"/>
    <property type="molecule type" value="Genomic_DNA"/>
</dbReference>
<proteinExistence type="predicted"/>
<evidence type="ECO:0000313" key="5">
    <source>
        <dbReference type="Proteomes" id="UP001162318"/>
    </source>
</evidence>
<dbReference type="Gene3D" id="2.60.40.380">
    <property type="entry name" value="Purple acid phosphatase-like, N-terminal"/>
    <property type="match status" value="1"/>
</dbReference>
<dbReference type="InterPro" id="IPR029052">
    <property type="entry name" value="Metallo-depent_PP-like"/>
</dbReference>
<dbReference type="InterPro" id="IPR052900">
    <property type="entry name" value="Phospholipid_Metab_Enz"/>
</dbReference>
<feature type="chain" id="PRO_5041387369" evidence="1">
    <location>
        <begin position="27"/>
        <end position="566"/>
    </location>
</feature>
<dbReference type="InterPro" id="IPR038607">
    <property type="entry name" value="PhoD-like_sf"/>
</dbReference>
<organism evidence="4 5">
    <name type="scientific">Sphingobium yanoikuyae</name>
    <name type="common">Sphingomonas yanoikuyae</name>
    <dbReference type="NCBI Taxonomy" id="13690"/>
    <lineage>
        <taxon>Bacteria</taxon>
        <taxon>Pseudomonadati</taxon>
        <taxon>Pseudomonadota</taxon>
        <taxon>Alphaproteobacteria</taxon>
        <taxon>Sphingomonadales</taxon>
        <taxon>Sphingomonadaceae</taxon>
        <taxon>Sphingobium</taxon>
    </lineage>
</organism>
<dbReference type="SUPFAM" id="SSF56300">
    <property type="entry name" value="Metallo-dependent phosphatases"/>
    <property type="match status" value="1"/>
</dbReference>
<evidence type="ECO:0000259" key="2">
    <source>
        <dbReference type="Pfam" id="PF09423"/>
    </source>
</evidence>
<dbReference type="Gene3D" id="3.60.21.70">
    <property type="entry name" value="PhoD-like phosphatase"/>
    <property type="match status" value="1"/>
</dbReference>
<dbReference type="PANTHER" id="PTHR43606:SF2">
    <property type="entry name" value="ALKALINE PHOSPHATASE FAMILY PROTEIN (AFU_ORTHOLOGUE AFUA_5G03860)"/>
    <property type="match status" value="1"/>
</dbReference>
<comment type="caution">
    <text evidence="4">The sequence shown here is derived from an EMBL/GenBank/DDBJ whole genome shotgun (WGS) entry which is preliminary data.</text>
</comment>
<dbReference type="InterPro" id="IPR018946">
    <property type="entry name" value="PhoD-like_MPP"/>
</dbReference>
<dbReference type="PROSITE" id="PS51318">
    <property type="entry name" value="TAT"/>
    <property type="match status" value="1"/>
</dbReference>
<dbReference type="RefSeq" id="WP_062348204.1">
    <property type="nucleotide sequence ID" value="NZ_JAOCKX010000080.1"/>
</dbReference>
<dbReference type="AlphaFoldDB" id="A0AA42X3C0"/>
<feature type="signal peptide" evidence="1">
    <location>
        <begin position="1"/>
        <end position="26"/>
    </location>
</feature>
<keyword evidence="1" id="KW-0732">Signal</keyword>
<feature type="domain" description="PhoD-like phosphatase metallophosphatase" evidence="2">
    <location>
        <begin position="134"/>
        <end position="532"/>
    </location>
</feature>